<dbReference type="Pfam" id="PF13847">
    <property type="entry name" value="Methyltransf_31"/>
    <property type="match status" value="1"/>
</dbReference>
<protein>
    <submittedName>
        <fullName evidence="3">RNA methyltransferase</fullName>
    </submittedName>
</protein>
<evidence type="ECO:0000313" key="3">
    <source>
        <dbReference type="EMBL" id="MFC5465316.1"/>
    </source>
</evidence>
<accession>A0ABW0LLC5</accession>
<comment type="caution">
    <text evidence="3">The sequence shown here is derived from an EMBL/GenBank/DDBJ whole genome shotgun (WGS) entry which is preliminary data.</text>
</comment>
<dbReference type="SUPFAM" id="SSF53335">
    <property type="entry name" value="S-adenosyl-L-methionine-dependent methyltransferases"/>
    <property type="match status" value="1"/>
</dbReference>
<name>A0ABW0LLC5_9BACI</name>
<dbReference type="InterPro" id="IPR016718">
    <property type="entry name" value="rRNA_m1G-MeTrfase_A_prd"/>
</dbReference>
<keyword evidence="3" id="KW-0808">Transferase</keyword>
<keyword evidence="4" id="KW-1185">Reference proteome</keyword>
<sequence>MSQLSKKAIASKLLQEYSQLLRCPICKRTMIMQNDQSLVCEENHHFDLAKKGYVHLLSQSIETKYDKELFQSRKRIAEDGFFAPLIKSITKIIDSNKTDAIMLDAGCGEGSHLAQIQQSLEQASFGIGADIAKEGIQLATSNSSNSVWIVADLANLPIATTSIDYILNILSPSNYAEFDRLLKKEGKLIKVIPNSDYLKELRGIFYEDKEAYDNESTKARFQEKFELLHTEQVRYSVNVKQPLLNDLVKMTPLSWSADKSKVEEVNNTESMNITVDLSILVGIKK</sequence>
<gene>
    <name evidence="3" type="ORF">ACFPM4_11205</name>
</gene>
<dbReference type="EMBL" id="JBHSMC010000014">
    <property type="protein sequence ID" value="MFC5465316.1"/>
    <property type="molecule type" value="Genomic_DNA"/>
</dbReference>
<dbReference type="GO" id="GO:0032259">
    <property type="term" value="P:methylation"/>
    <property type="evidence" value="ECO:0007669"/>
    <property type="project" value="UniProtKB-KW"/>
</dbReference>
<reference evidence="4" key="1">
    <citation type="journal article" date="2019" name="Int. J. Syst. Evol. Microbiol.">
        <title>The Global Catalogue of Microorganisms (GCM) 10K type strain sequencing project: providing services to taxonomists for standard genome sequencing and annotation.</title>
        <authorList>
            <consortium name="The Broad Institute Genomics Platform"/>
            <consortium name="The Broad Institute Genome Sequencing Center for Infectious Disease"/>
            <person name="Wu L."/>
            <person name="Ma J."/>
        </authorList>
    </citation>
    <scope>NUCLEOTIDE SEQUENCE [LARGE SCALE GENOMIC DNA]</scope>
    <source>
        <strain evidence="4">CGMCC 1.12237</strain>
    </source>
</reference>
<dbReference type="Gene3D" id="3.40.50.150">
    <property type="entry name" value="Vaccinia Virus protein VP39"/>
    <property type="match status" value="1"/>
</dbReference>
<dbReference type="RefSeq" id="WP_382351483.1">
    <property type="nucleotide sequence ID" value="NZ_JBHSMC010000014.1"/>
</dbReference>
<feature type="domain" description="Methyltransferase" evidence="1">
    <location>
        <begin position="99"/>
        <end position="216"/>
    </location>
</feature>
<dbReference type="Proteomes" id="UP001596147">
    <property type="component" value="Unassembled WGS sequence"/>
</dbReference>
<keyword evidence="3" id="KW-0489">Methyltransferase</keyword>
<evidence type="ECO:0000313" key="4">
    <source>
        <dbReference type="Proteomes" id="UP001596147"/>
    </source>
</evidence>
<dbReference type="InterPro" id="IPR029063">
    <property type="entry name" value="SAM-dependent_MTases_sf"/>
</dbReference>
<dbReference type="Pfam" id="PF21302">
    <property type="entry name" value="Zn_ribbon_RlmA"/>
    <property type="match status" value="1"/>
</dbReference>
<dbReference type="InterPro" id="IPR048647">
    <property type="entry name" value="RlmA_N"/>
</dbReference>
<proteinExistence type="predicted"/>
<evidence type="ECO:0000259" key="1">
    <source>
        <dbReference type="Pfam" id="PF13847"/>
    </source>
</evidence>
<organism evidence="3 4">
    <name type="scientific">Lederbergia graminis</name>
    <dbReference type="NCBI Taxonomy" id="735518"/>
    <lineage>
        <taxon>Bacteria</taxon>
        <taxon>Bacillati</taxon>
        <taxon>Bacillota</taxon>
        <taxon>Bacilli</taxon>
        <taxon>Bacillales</taxon>
        <taxon>Bacillaceae</taxon>
        <taxon>Lederbergia</taxon>
    </lineage>
</organism>
<dbReference type="GO" id="GO:0008168">
    <property type="term" value="F:methyltransferase activity"/>
    <property type="evidence" value="ECO:0007669"/>
    <property type="project" value="UniProtKB-KW"/>
</dbReference>
<feature type="domain" description="23S rRNA (guanine(745)-N(1))-methyltransferase N-terminal" evidence="2">
    <location>
        <begin position="22"/>
        <end position="57"/>
    </location>
</feature>
<dbReference type="InterPro" id="IPR025714">
    <property type="entry name" value="Methyltranfer_dom"/>
</dbReference>
<evidence type="ECO:0000259" key="2">
    <source>
        <dbReference type="Pfam" id="PF21302"/>
    </source>
</evidence>
<dbReference type="PIRSF" id="PIRSF018249">
    <property type="entry name" value="MyrA_prd"/>
    <property type="match status" value="1"/>
</dbReference>